<dbReference type="OrthoDB" id="3533156at2"/>
<dbReference type="Gene3D" id="3.40.630.30">
    <property type="match status" value="1"/>
</dbReference>
<dbReference type="EMBL" id="CP034550">
    <property type="protein sequence ID" value="QFZ19020.1"/>
    <property type="molecule type" value="Genomic_DNA"/>
</dbReference>
<dbReference type="GO" id="GO:0016747">
    <property type="term" value="F:acyltransferase activity, transferring groups other than amino-acyl groups"/>
    <property type="evidence" value="ECO:0007669"/>
    <property type="project" value="InterPro"/>
</dbReference>
<reference evidence="3" key="1">
    <citation type="journal article" date="2021" name="Curr. Microbiol.">
        <title>Complete genome of nocamycin-producing strain Saccharothrix syringae NRRL B-16468 reveals the biosynthetic potential for secondary metabolites.</title>
        <authorList>
            <person name="Mo X."/>
            <person name="Yang S."/>
        </authorList>
    </citation>
    <scope>NUCLEOTIDE SEQUENCE [LARGE SCALE GENOMIC DNA]</scope>
    <source>
        <strain evidence="3">ATCC 51364 / DSM 43886 / JCM 6844 / KCTC 9398 / NBRC 14523 / NRRL B-16468 / INA 2240</strain>
    </source>
</reference>
<proteinExistence type="predicted"/>
<dbReference type="KEGG" id="ssyi:EKG83_17570"/>
<evidence type="ECO:0000259" key="1">
    <source>
        <dbReference type="PROSITE" id="PS51186"/>
    </source>
</evidence>
<evidence type="ECO:0000313" key="3">
    <source>
        <dbReference type="Proteomes" id="UP000325787"/>
    </source>
</evidence>
<protein>
    <submittedName>
        <fullName evidence="2">N-acetyltransferase</fullName>
    </submittedName>
</protein>
<accession>A0A5Q0GZN5</accession>
<dbReference type="RefSeq" id="WP_033433734.1">
    <property type="nucleotide sequence ID" value="NZ_CP034550.1"/>
</dbReference>
<dbReference type="InterPro" id="IPR016181">
    <property type="entry name" value="Acyl_CoA_acyltransferase"/>
</dbReference>
<dbReference type="PANTHER" id="PTHR43792:SF1">
    <property type="entry name" value="N-ACETYLTRANSFERASE DOMAIN-CONTAINING PROTEIN"/>
    <property type="match status" value="1"/>
</dbReference>
<keyword evidence="2" id="KW-0808">Transferase</keyword>
<feature type="domain" description="N-acetyltransferase" evidence="1">
    <location>
        <begin position="21"/>
        <end position="177"/>
    </location>
</feature>
<name>A0A5Q0GZN5_SACSY</name>
<gene>
    <name evidence="2" type="ORF">EKG83_17570</name>
</gene>
<dbReference type="Proteomes" id="UP000325787">
    <property type="component" value="Chromosome"/>
</dbReference>
<dbReference type="InterPro" id="IPR051531">
    <property type="entry name" value="N-acetyltransferase"/>
</dbReference>
<dbReference type="PROSITE" id="PS51186">
    <property type="entry name" value="GNAT"/>
    <property type="match status" value="1"/>
</dbReference>
<organism evidence="2 3">
    <name type="scientific">Saccharothrix syringae</name>
    <name type="common">Nocardiopsis syringae</name>
    <dbReference type="NCBI Taxonomy" id="103733"/>
    <lineage>
        <taxon>Bacteria</taxon>
        <taxon>Bacillati</taxon>
        <taxon>Actinomycetota</taxon>
        <taxon>Actinomycetes</taxon>
        <taxon>Pseudonocardiales</taxon>
        <taxon>Pseudonocardiaceae</taxon>
        <taxon>Saccharothrix</taxon>
    </lineage>
</organism>
<dbReference type="SUPFAM" id="SSF55729">
    <property type="entry name" value="Acyl-CoA N-acyltransferases (Nat)"/>
    <property type="match status" value="1"/>
</dbReference>
<sequence length="177" mass="19500">MTSNEPWARTERLELRRWAPEHLAELRALAVLPEIVRYVGDGRPWSESTVTTRHREVLEHWRRQGFGWLAAHDGTGAFVGLVAVTRRSGEDSGIGVPAVEVGYWVVPGAWGRGYGTEATGAVVAEVFARGHADLLVARYDPANTASGRLLAKLSFTPHHVVDGERPLAYTVLARPDR</sequence>
<dbReference type="Pfam" id="PF13302">
    <property type="entry name" value="Acetyltransf_3"/>
    <property type="match status" value="1"/>
</dbReference>
<evidence type="ECO:0000313" key="2">
    <source>
        <dbReference type="EMBL" id="QFZ19020.1"/>
    </source>
</evidence>
<dbReference type="InterPro" id="IPR000182">
    <property type="entry name" value="GNAT_dom"/>
</dbReference>
<keyword evidence="3" id="KW-1185">Reference proteome</keyword>
<dbReference type="AlphaFoldDB" id="A0A5Q0GZN5"/>
<dbReference type="PANTHER" id="PTHR43792">
    <property type="entry name" value="GNAT FAMILY, PUTATIVE (AFU_ORTHOLOGUE AFUA_3G00765)-RELATED-RELATED"/>
    <property type="match status" value="1"/>
</dbReference>